<evidence type="ECO:0000256" key="2">
    <source>
        <dbReference type="ARBA" id="ARBA00005992"/>
    </source>
</evidence>
<feature type="active site" description="Nucleophile" evidence="7">
    <location>
        <position position="145"/>
    </location>
</feature>
<evidence type="ECO:0000256" key="5">
    <source>
        <dbReference type="ARBA" id="ARBA00022984"/>
    </source>
</evidence>
<dbReference type="GO" id="GO:0071555">
    <property type="term" value="P:cell wall organization"/>
    <property type="evidence" value="ECO:0007669"/>
    <property type="project" value="UniProtKB-UniRule"/>
</dbReference>
<keyword evidence="3" id="KW-0808">Transferase</keyword>
<protein>
    <recommendedName>
        <fullName evidence="8">L,D-TPase catalytic domain-containing protein</fullName>
    </recommendedName>
</protein>
<keyword evidence="5 7" id="KW-0573">Peptidoglycan synthesis</keyword>
<accession>A0A074T9M0</accession>
<dbReference type="GO" id="GO:0016740">
    <property type="term" value="F:transferase activity"/>
    <property type="evidence" value="ECO:0007669"/>
    <property type="project" value="UniProtKB-KW"/>
</dbReference>
<feature type="active site" description="Proton donor/acceptor" evidence="7">
    <location>
        <position position="126"/>
    </location>
</feature>
<dbReference type="InterPro" id="IPR038063">
    <property type="entry name" value="Transpep_catalytic_dom"/>
</dbReference>
<gene>
    <name evidence="9" type="ORF">DL1_12100</name>
</gene>
<sequence length="170" mass="18579">MKTIRFPRRAVLLGGLVAFLSGCASKFRSYDGPEVTRVRLYKGQRLLVLDGADRVLQTYPVGLGFAPEGHKQFEGDGRTPEGVYTIDRRNPNSTYHLSIGISYPNEADIAFAEAQGLSPGGDIFIHGGPRPGIDPTNVRDWTAGCIAVTDREIEDIYAMVKDGTPIHIFA</sequence>
<proteinExistence type="inferred from homology"/>
<reference evidence="9 10" key="1">
    <citation type="submission" date="2014-03" db="EMBL/GenBank/DDBJ databases">
        <title>The draft genome sequence of Thioclava dalianensis DLFJ1-1.</title>
        <authorList>
            <person name="Lai Q."/>
            <person name="Shao Z."/>
        </authorList>
    </citation>
    <scope>NUCLEOTIDE SEQUENCE [LARGE SCALE GENOMIC DNA]</scope>
    <source>
        <strain evidence="9 10">DLFJ1-1</strain>
    </source>
</reference>
<evidence type="ECO:0000313" key="9">
    <source>
        <dbReference type="EMBL" id="KEP68384.1"/>
    </source>
</evidence>
<dbReference type="OrthoDB" id="9809748at2"/>
<dbReference type="EMBL" id="JHEH01000034">
    <property type="protein sequence ID" value="KEP68384.1"/>
    <property type="molecule type" value="Genomic_DNA"/>
</dbReference>
<dbReference type="UniPathway" id="UPA00219"/>
<comment type="caution">
    <text evidence="9">The sequence shown here is derived from an EMBL/GenBank/DDBJ whole genome shotgun (WGS) entry which is preliminary data.</text>
</comment>
<evidence type="ECO:0000256" key="4">
    <source>
        <dbReference type="ARBA" id="ARBA00022960"/>
    </source>
</evidence>
<name>A0A074T9M0_9RHOB</name>
<dbReference type="InterPro" id="IPR005490">
    <property type="entry name" value="LD_TPept_cat_dom"/>
</dbReference>
<evidence type="ECO:0000256" key="1">
    <source>
        <dbReference type="ARBA" id="ARBA00004752"/>
    </source>
</evidence>
<evidence type="ECO:0000259" key="8">
    <source>
        <dbReference type="PROSITE" id="PS52029"/>
    </source>
</evidence>
<dbReference type="Pfam" id="PF03734">
    <property type="entry name" value="YkuD"/>
    <property type="match status" value="1"/>
</dbReference>
<dbReference type="Gene3D" id="2.40.440.10">
    <property type="entry name" value="L,D-transpeptidase catalytic domain-like"/>
    <property type="match status" value="1"/>
</dbReference>
<dbReference type="GO" id="GO:0009252">
    <property type="term" value="P:peptidoglycan biosynthetic process"/>
    <property type="evidence" value="ECO:0007669"/>
    <property type="project" value="UniProtKB-UniPathway"/>
</dbReference>
<dbReference type="PANTHER" id="PTHR36699">
    <property type="entry name" value="LD-TRANSPEPTIDASE"/>
    <property type="match status" value="1"/>
</dbReference>
<dbReference type="SUPFAM" id="SSF141523">
    <property type="entry name" value="L,D-transpeptidase catalytic domain-like"/>
    <property type="match status" value="1"/>
</dbReference>
<dbReference type="STRING" id="1185766.SAMN05216224_11334"/>
<evidence type="ECO:0000313" key="10">
    <source>
        <dbReference type="Proteomes" id="UP000027725"/>
    </source>
</evidence>
<dbReference type="GO" id="GO:0004180">
    <property type="term" value="F:carboxypeptidase activity"/>
    <property type="evidence" value="ECO:0007669"/>
    <property type="project" value="UniProtKB-ARBA"/>
</dbReference>
<comment type="similarity">
    <text evidence="2">Belongs to the YkuD family.</text>
</comment>
<dbReference type="PROSITE" id="PS52029">
    <property type="entry name" value="LD_TPASE"/>
    <property type="match status" value="1"/>
</dbReference>
<dbReference type="eggNOG" id="COG3034">
    <property type="taxonomic scope" value="Bacteria"/>
</dbReference>
<dbReference type="CDD" id="cd16913">
    <property type="entry name" value="YkuD_like"/>
    <property type="match status" value="1"/>
</dbReference>
<dbReference type="AlphaFoldDB" id="A0A074T9M0"/>
<keyword evidence="10" id="KW-1185">Reference proteome</keyword>
<evidence type="ECO:0000256" key="3">
    <source>
        <dbReference type="ARBA" id="ARBA00022679"/>
    </source>
</evidence>
<dbReference type="PANTHER" id="PTHR36699:SF1">
    <property type="entry name" value="L,D-TRANSPEPTIDASE YAFK-RELATED"/>
    <property type="match status" value="1"/>
</dbReference>
<organism evidence="9 10">
    <name type="scientific">Thioclava dalianensis</name>
    <dbReference type="NCBI Taxonomy" id="1185766"/>
    <lineage>
        <taxon>Bacteria</taxon>
        <taxon>Pseudomonadati</taxon>
        <taxon>Pseudomonadota</taxon>
        <taxon>Alphaproteobacteria</taxon>
        <taxon>Rhodobacterales</taxon>
        <taxon>Paracoccaceae</taxon>
        <taxon>Thioclava</taxon>
    </lineage>
</organism>
<evidence type="ECO:0000256" key="7">
    <source>
        <dbReference type="PROSITE-ProRule" id="PRU01373"/>
    </source>
</evidence>
<dbReference type="Proteomes" id="UP000027725">
    <property type="component" value="Unassembled WGS sequence"/>
</dbReference>
<feature type="domain" description="L,D-TPase catalytic" evidence="8">
    <location>
        <begin position="36"/>
        <end position="169"/>
    </location>
</feature>
<evidence type="ECO:0000256" key="6">
    <source>
        <dbReference type="ARBA" id="ARBA00023316"/>
    </source>
</evidence>
<keyword evidence="4 7" id="KW-0133">Cell shape</keyword>
<dbReference type="PROSITE" id="PS51257">
    <property type="entry name" value="PROKAR_LIPOPROTEIN"/>
    <property type="match status" value="1"/>
</dbReference>
<dbReference type="GO" id="GO:0008360">
    <property type="term" value="P:regulation of cell shape"/>
    <property type="evidence" value="ECO:0007669"/>
    <property type="project" value="UniProtKB-UniRule"/>
</dbReference>
<comment type="pathway">
    <text evidence="1 7">Cell wall biogenesis; peptidoglycan biosynthesis.</text>
</comment>
<dbReference type="RefSeq" id="WP_018001713.1">
    <property type="nucleotide sequence ID" value="NZ_FOVB01000013.1"/>
</dbReference>
<keyword evidence="6 7" id="KW-0961">Cell wall biogenesis/degradation</keyword>